<keyword evidence="3" id="KW-1185">Reference proteome</keyword>
<dbReference type="EMBL" id="JAIWYP010000004">
    <property type="protein sequence ID" value="KAH3832887.1"/>
    <property type="molecule type" value="Genomic_DNA"/>
</dbReference>
<gene>
    <name evidence="2" type="ORF">DPMN_106183</name>
</gene>
<comment type="caution">
    <text evidence="2">The sequence shown here is derived from an EMBL/GenBank/DDBJ whole genome shotgun (WGS) entry which is preliminary data.</text>
</comment>
<reference evidence="2" key="2">
    <citation type="submission" date="2020-11" db="EMBL/GenBank/DDBJ databases">
        <authorList>
            <person name="McCartney M.A."/>
            <person name="Auch B."/>
            <person name="Kono T."/>
            <person name="Mallez S."/>
            <person name="Becker A."/>
            <person name="Gohl D.M."/>
            <person name="Silverstein K.A.T."/>
            <person name="Koren S."/>
            <person name="Bechman K.B."/>
            <person name="Herman A."/>
            <person name="Abrahante J.E."/>
            <person name="Garbe J."/>
        </authorList>
    </citation>
    <scope>NUCLEOTIDE SEQUENCE</scope>
    <source>
        <strain evidence="2">Duluth1</strain>
        <tissue evidence="2">Whole animal</tissue>
    </source>
</reference>
<reference evidence="2" key="1">
    <citation type="journal article" date="2019" name="bioRxiv">
        <title>The Genome of the Zebra Mussel, Dreissena polymorpha: A Resource for Invasive Species Research.</title>
        <authorList>
            <person name="McCartney M.A."/>
            <person name="Auch B."/>
            <person name="Kono T."/>
            <person name="Mallez S."/>
            <person name="Zhang Y."/>
            <person name="Obille A."/>
            <person name="Becker A."/>
            <person name="Abrahante J.E."/>
            <person name="Garbe J."/>
            <person name="Badalamenti J.P."/>
            <person name="Herman A."/>
            <person name="Mangelson H."/>
            <person name="Liachko I."/>
            <person name="Sullivan S."/>
            <person name="Sone E.D."/>
            <person name="Koren S."/>
            <person name="Silverstein K.A.T."/>
            <person name="Beckman K.B."/>
            <person name="Gohl D.M."/>
        </authorList>
    </citation>
    <scope>NUCLEOTIDE SEQUENCE</scope>
    <source>
        <strain evidence="2">Duluth1</strain>
        <tissue evidence="2">Whole animal</tissue>
    </source>
</reference>
<accession>A0A9D4K4P7</accession>
<sequence length="68" mass="7464">MQILDLLKPSQGCRSGTSYSPRRDADPGPLEAFAGMQILDLLKPSKGCRFRTSFTPRRDADPGLLEAL</sequence>
<dbReference type="Proteomes" id="UP000828390">
    <property type="component" value="Unassembled WGS sequence"/>
</dbReference>
<feature type="region of interest" description="Disordered" evidence="1">
    <location>
        <begin position="1"/>
        <end position="30"/>
    </location>
</feature>
<evidence type="ECO:0000313" key="3">
    <source>
        <dbReference type="Proteomes" id="UP000828390"/>
    </source>
</evidence>
<protein>
    <submittedName>
        <fullName evidence="2">Uncharacterized protein</fullName>
    </submittedName>
</protein>
<proteinExistence type="predicted"/>
<name>A0A9D4K4P7_DREPO</name>
<dbReference type="AlphaFoldDB" id="A0A9D4K4P7"/>
<organism evidence="2 3">
    <name type="scientific">Dreissena polymorpha</name>
    <name type="common">Zebra mussel</name>
    <name type="synonym">Mytilus polymorpha</name>
    <dbReference type="NCBI Taxonomy" id="45954"/>
    <lineage>
        <taxon>Eukaryota</taxon>
        <taxon>Metazoa</taxon>
        <taxon>Spiralia</taxon>
        <taxon>Lophotrochozoa</taxon>
        <taxon>Mollusca</taxon>
        <taxon>Bivalvia</taxon>
        <taxon>Autobranchia</taxon>
        <taxon>Heteroconchia</taxon>
        <taxon>Euheterodonta</taxon>
        <taxon>Imparidentia</taxon>
        <taxon>Neoheterodontei</taxon>
        <taxon>Myida</taxon>
        <taxon>Dreissenoidea</taxon>
        <taxon>Dreissenidae</taxon>
        <taxon>Dreissena</taxon>
    </lineage>
</organism>
<evidence type="ECO:0000256" key="1">
    <source>
        <dbReference type="SAM" id="MobiDB-lite"/>
    </source>
</evidence>
<evidence type="ECO:0000313" key="2">
    <source>
        <dbReference type="EMBL" id="KAH3832887.1"/>
    </source>
</evidence>